<evidence type="ECO:0000256" key="5">
    <source>
        <dbReference type="ARBA" id="ARBA00023306"/>
    </source>
</evidence>
<comment type="caution">
    <text evidence="7">The sequence shown here is derived from an EMBL/GenBank/DDBJ whole genome shotgun (WGS) entry which is preliminary data.</text>
</comment>
<keyword evidence="5" id="KW-0131">Cell cycle</keyword>
<dbReference type="GO" id="GO:0005680">
    <property type="term" value="C:anaphase-promoting complex"/>
    <property type="evidence" value="ECO:0007669"/>
    <property type="project" value="InterPro"/>
</dbReference>
<organism evidence="7 8">
    <name type="scientific">Dinothrombium tinctorium</name>
    <dbReference type="NCBI Taxonomy" id="1965070"/>
    <lineage>
        <taxon>Eukaryota</taxon>
        <taxon>Metazoa</taxon>
        <taxon>Ecdysozoa</taxon>
        <taxon>Arthropoda</taxon>
        <taxon>Chelicerata</taxon>
        <taxon>Arachnida</taxon>
        <taxon>Acari</taxon>
        <taxon>Acariformes</taxon>
        <taxon>Trombidiformes</taxon>
        <taxon>Prostigmata</taxon>
        <taxon>Anystina</taxon>
        <taxon>Parasitengona</taxon>
        <taxon>Trombidioidea</taxon>
        <taxon>Trombidiidae</taxon>
        <taxon>Dinothrombium</taxon>
    </lineage>
</organism>
<feature type="region of interest" description="Disordered" evidence="6">
    <location>
        <begin position="41"/>
        <end position="106"/>
    </location>
</feature>
<name>A0A3S3PFA9_9ACAR</name>
<evidence type="ECO:0000313" key="8">
    <source>
        <dbReference type="Proteomes" id="UP000285301"/>
    </source>
</evidence>
<dbReference type="PANTHER" id="PTHR22526">
    <property type="entry name" value="ANAPHASE PROMOTING COMPLEX C SUBUNIT 15, PSEUDOGENE-RELATED"/>
    <property type="match status" value="1"/>
</dbReference>
<dbReference type="Proteomes" id="UP000285301">
    <property type="component" value="Unassembled WGS sequence"/>
</dbReference>
<keyword evidence="8" id="KW-1185">Reference proteome</keyword>
<dbReference type="EMBL" id="NCKU01013299">
    <property type="protein sequence ID" value="RWR99859.1"/>
    <property type="molecule type" value="Genomic_DNA"/>
</dbReference>
<dbReference type="PANTHER" id="PTHR22526:SF2">
    <property type="entry name" value="ANAPHASE PROMOTING COMPLEX C SUBUNIT 15, PSEUDOGENE-RELATED"/>
    <property type="match status" value="1"/>
</dbReference>
<evidence type="ECO:0000256" key="4">
    <source>
        <dbReference type="ARBA" id="ARBA00022776"/>
    </source>
</evidence>
<evidence type="ECO:0000256" key="3">
    <source>
        <dbReference type="ARBA" id="ARBA00022618"/>
    </source>
</evidence>
<dbReference type="GO" id="GO:0051301">
    <property type="term" value="P:cell division"/>
    <property type="evidence" value="ECO:0007669"/>
    <property type="project" value="UniProtKB-KW"/>
</dbReference>
<evidence type="ECO:0000256" key="6">
    <source>
        <dbReference type="SAM" id="MobiDB-lite"/>
    </source>
</evidence>
<keyword evidence="4" id="KW-0498">Mitosis</keyword>
<comment type="similarity">
    <text evidence="2">Belongs to the APC15 family.</text>
</comment>
<dbReference type="GO" id="GO:0090266">
    <property type="term" value="P:regulation of mitotic cell cycle spindle assembly checkpoint"/>
    <property type="evidence" value="ECO:0007669"/>
    <property type="project" value="InterPro"/>
</dbReference>
<dbReference type="InterPro" id="IPR026182">
    <property type="entry name" value="ANAPC15"/>
</dbReference>
<evidence type="ECO:0000256" key="1">
    <source>
        <dbReference type="ARBA" id="ARBA00004906"/>
    </source>
</evidence>
<accession>A0A3S3PFA9</accession>
<comment type="pathway">
    <text evidence="1">Protein modification; protein ubiquitination.</text>
</comment>
<proteinExistence type="inferred from homology"/>
<reference evidence="7 8" key="1">
    <citation type="journal article" date="2018" name="Gigascience">
        <title>Genomes of trombidid mites reveal novel predicted allergens and laterally-transferred genes associated with secondary metabolism.</title>
        <authorList>
            <person name="Dong X."/>
            <person name="Chaisiri K."/>
            <person name="Xia D."/>
            <person name="Armstrong S.D."/>
            <person name="Fang Y."/>
            <person name="Donnelly M.J."/>
            <person name="Kadowaki T."/>
            <person name="McGarry J.W."/>
            <person name="Darby A.C."/>
            <person name="Makepeace B.L."/>
        </authorList>
    </citation>
    <scope>NUCLEOTIDE SEQUENCE [LARGE SCALE GENOMIC DNA]</scope>
    <source>
        <strain evidence="7">UoL-WK</strain>
    </source>
</reference>
<dbReference type="STRING" id="1965070.A0A3S3PFA9"/>
<evidence type="ECO:0000313" key="7">
    <source>
        <dbReference type="EMBL" id="RWR99859.1"/>
    </source>
</evidence>
<keyword evidence="3" id="KW-0132">Cell division</keyword>
<sequence length="106" mass="12132">MSTPFFPSLTPSYIDSNWFAVDKAIDEDTELTLLEKEHQNSITEISQRDSDLVPCGHVDSYDEEDDEDDDDNDDDDESESNDDDDDEEIEVDDMHFNPDSPVINLI</sequence>
<dbReference type="Pfam" id="PF15243">
    <property type="entry name" value="ANAPC15"/>
    <property type="match status" value="1"/>
</dbReference>
<feature type="compositionally biased region" description="Acidic residues" evidence="6">
    <location>
        <begin position="61"/>
        <end position="91"/>
    </location>
</feature>
<dbReference type="AlphaFoldDB" id="A0A3S3PFA9"/>
<protein>
    <submittedName>
        <fullName evidence="7">Anaphase-promoting complex subunit 15-like protein</fullName>
    </submittedName>
</protein>
<gene>
    <name evidence="7" type="ORF">B4U79_09395</name>
</gene>
<evidence type="ECO:0000256" key="2">
    <source>
        <dbReference type="ARBA" id="ARBA00009618"/>
    </source>
</evidence>